<protein>
    <recommendedName>
        <fullName evidence="2">CorA-like transporter domain-containing protein</fullName>
    </recommendedName>
</protein>
<feature type="transmembrane region" description="Helical" evidence="1">
    <location>
        <begin position="442"/>
        <end position="463"/>
    </location>
</feature>
<gene>
    <name evidence="3" type="ORF">OCU04_004664</name>
</gene>
<dbReference type="OrthoDB" id="5396681at2759"/>
<keyword evidence="1" id="KW-0812">Transmembrane</keyword>
<keyword evidence="1" id="KW-1133">Transmembrane helix</keyword>
<comment type="caution">
    <text evidence="3">The sequence shown here is derived from an EMBL/GenBank/DDBJ whole genome shotgun (WGS) entry which is preliminary data.</text>
</comment>
<dbReference type="InterPro" id="IPR058257">
    <property type="entry name" value="CorA-like_dom"/>
</dbReference>
<reference evidence="3" key="1">
    <citation type="submission" date="2022-11" db="EMBL/GenBank/DDBJ databases">
        <title>Genome Resource of Sclerotinia nivalis Strain SnTB1, a Plant Pathogen Isolated from American Ginseng.</title>
        <authorList>
            <person name="Fan S."/>
        </authorList>
    </citation>
    <scope>NUCLEOTIDE SEQUENCE</scope>
    <source>
        <strain evidence="3">SnTB1</strain>
    </source>
</reference>
<evidence type="ECO:0000313" key="4">
    <source>
        <dbReference type="Proteomes" id="UP001152300"/>
    </source>
</evidence>
<accession>A0A9X0DLC9</accession>
<keyword evidence="1" id="KW-0472">Membrane</keyword>
<feature type="transmembrane region" description="Helical" evidence="1">
    <location>
        <begin position="400"/>
        <end position="422"/>
    </location>
</feature>
<dbReference type="Pfam" id="PF26616">
    <property type="entry name" value="CorA-like"/>
    <property type="match status" value="1"/>
</dbReference>
<evidence type="ECO:0000259" key="2">
    <source>
        <dbReference type="Pfam" id="PF26616"/>
    </source>
</evidence>
<keyword evidence="4" id="KW-1185">Reference proteome</keyword>
<evidence type="ECO:0000256" key="1">
    <source>
        <dbReference type="SAM" id="Phobius"/>
    </source>
</evidence>
<organism evidence="3 4">
    <name type="scientific">Sclerotinia nivalis</name>
    <dbReference type="NCBI Taxonomy" id="352851"/>
    <lineage>
        <taxon>Eukaryota</taxon>
        <taxon>Fungi</taxon>
        <taxon>Dikarya</taxon>
        <taxon>Ascomycota</taxon>
        <taxon>Pezizomycotina</taxon>
        <taxon>Leotiomycetes</taxon>
        <taxon>Helotiales</taxon>
        <taxon>Sclerotiniaceae</taxon>
        <taxon>Sclerotinia</taxon>
    </lineage>
</organism>
<name>A0A9X0DLC9_9HELO</name>
<dbReference type="AlphaFoldDB" id="A0A9X0DLC9"/>
<dbReference type="Proteomes" id="UP001152300">
    <property type="component" value="Unassembled WGS sequence"/>
</dbReference>
<evidence type="ECO:0000313" key="3">
    <source>
        <dbReference type="EMBL" id="KAJ8067309.1"/>
    </source>
</evidence>
<dbReference type="Gene3D" id="1.20.58.340">
    <property type="entry name" value="Magnesium transport protein CorA, transmembrane region"/>
    <property type="match status" value="1"/>
</dbReference>
<sequence>MSQWIVDDAEKVHGEVDKSSSRLFQKTSDLSDFVVSRVSRPYNKVDVESTHKGFVTYEKIHSIIQLNTLRKSNDYCQIFVVQHNRCWEKLNITRELFQGILDEYRIFSQFWKCVFAFGERVEENEFQFPAFRARHHIQPNKYQEFSYVLRQAELNNRREDVPWSIRQTAVYHAINSPVTPDLRQQNLGPESRFLLLCPTKHAKSQLDRCLQGGVPGNSYILSWNVHRILVADSLSGWMDYMANIEEKLRYQSNQIMSTSVLSGDHTSTILQVNFDNRQDLKYLEDLVMNLELILPNMQATIMRIRDQCQEYHQEAKNSMTANEEGALYSILQEFNEYINQANLHVQRATVLRKKIASTGQLLLELLSQQEAISMKRLTEDSQLETKSMHQLTERSTKDAAAVKILTVITLVYLPTTIVANFFSTEFVQTNDSGHMTLTSNWWLLAAISLPLTAFTIILWWTWVRYTEIVASPQQSDHAGQRLSSFRSFIAFGKTKCKNIKGGFSAKMRSGSILPQFALPATVETQNTWSSTATTVKSG</sequence>
<feature type="domain" description="CorA-like transporter" evidence="2">
    <location>
        <begin position="11"/>
        <end position="174"/>
    </location>
</feature>
<dbReference type="EMBL" id="JAPEIS010000004">
    <property type="protein sequence ID" value="KAJ8067309.1"/>
    <property type="molecule type" value="Genomic_DNA"/>
</dbReference>
<proteinExistence type="predicted"/>